<evidence type="ECO:0000256" key="2">
    <source>
        <dbReference type="SAM" id="SignalP"/>
    </source>
</evidence>
<dbReference type="AlphaFoldDB" id="A0A291R042"/>
<dbReference type="KEGG" id="cbae:COR50_21660"/>
<gene>
    <name evidence="3" type="ORF">COR50_21660</name>
</gene>
<dbReference type="RefSeq" id="WP_098195937.1">
    <property type="nucleotide sequence ID" value="NZ_CP023777.1"/>
</dbReference>
<sequence length="324" mass="36122">MKWKSIFVYILFLSALSISSLYAQTNTATITQSGWYRIAINGPLIQGGSGGSRAAARFILKDVSDHTHGTLEFLGYIHFGDKPVINILNNSFYNQVSFVKLRIVEAGSYEGAAIEVYVRNQSPDTSHITCYIENNIQLSGWTPVDWQFINSSPGDNDGIPSGFAARTINLSNIVQGFVTDGGRQKSYFNGNFYTSGKVGIGTENPQSELAVNGTVTAKQVKVTITGWPDYVFDTAYSLLPLKEVMAYVHEHKHLPELPSAKNIDKEGLDLGSMQKAQMKKIEELTLYLMEEDKKIADLKEIVNNQNKIIEKLNLRIEKLENQKQ</sequence>
<proteinExistence type="predicted"/>
<feature type="chain" id="PRO_5013307859" description="Cell wall anchor protein" evidence="2">
    <location>
        <begin position="24"/>
        <end position="324"/>
    </location>
</feature>
<reference evidence="3 4" key="1">
    <citation type="submission" date="2017-10" db="EMBL/GenBank/DDBJ databases">
        <title>Paenichitinophaga pekingensis gen. nov., sp. nov., isolated from activated sludge.</title>
        <authorList>
            <person name="Jin D."/>
            <person name="Kong X."/>
            <person name="Deng Y."/>
            <person name="Bai Z."/>
        </authorList>
    </citation>
    <scope>NUCLEOTIDE SEQUENCE [LARGE SCALE GENOMIC DNA]</scope>
    <source>
        <strain evidence="3 4">13</strain>
    </source>
</reference>
<feature type="coiled-coil region" evidence="1">
    <location>
        <begin position="295"/>
        <end position="322"/>
    </location>
</feature>
<evidence type="ECO:0000256" key="1">
    <source>
        <dbReference type="SAM" id="Coils"/>
    </source>
</evidence>
<evidence type="ECO:0000313" key="3">
    <source>
        <dbReference type="EMBL" id="ATL49570.1"/>
    </source>
</evidence>
<protein>
    <recommendedName>
        <fullName evidence="5">Cell wall anchor protein</fullName>
    </recommendedName>
</protein>
<dbReference type="Proteomes" id="UP000220133">
    <property type="component" value="Chromosome"/>
</dbReference>
<keyword evidence="4" id="KW-1185">Reference proteome</keyword>
<evidence type="ECO:0008006" key="5">
    <source>
        <dbReference type="Google" id="ProtNLM"/>
    </source>
</evidence>
<feature type="signal peptide" evidence="2">
    <location>
        <begin position="1"/>
        <end position="23"/>
    </location>
</feature>
<keyword evidence="2" id="KW-0732">Signal</keyword>
<name>A0A291R042_9BACT</name>
<dbReference type="EMBL" id="CP023777">
    <property type="protein sequence ID" value="ATL49570.1"/>
    <property type="molecule type" value="Genomic_DNA"/>
</dbReference>
<evidence type="ECO:0000313" key="4">
    <source>
        <dbReference type="Proteomes" id="UP000220133"/>
    </source>
</evidence>
<dbReference type="OrthoDB" id="658938at2"/>
<accession>A0A291R042</accession>
<keyword evidence="1" id="KW-0175">Coiled coil</keyword>
<organism evidence="3 4">
    <name type="scientific">Chitinophaga caeni</name>
    <dbReference type="NCBI Taxonomy" id="2029983"/>
    <lineage>
        <taxon>Bacteria</taxon>
        <taxon>Pseudomonadati</taxon>
        <taxon>Bacteroidota</taxon>
        <taxon>Chitinophagia</taxon>
        <taxon>Chitinophagales</taxon>
        <taxon>Chitinophagaceae</taxon>
        <taxon>Chitinophaga</taxon>
    </lineage>
</organism>